<organism evidence="1 2">
    <name type="scientific">Platanthera guangdongensis</name>
    <dbReference type="NCBI Taxonomy" id="2320717"/>
    <lineage>
        <taxon>Eukaryota</taxon>
        <taxon>Viridiplantae</taxon>
        <taxon>Streptophyta</taxon>
        <taxon>Embryophyta</taxon>
        <taxon>Tracheophyta</taxon>
        <taxon>Spermatophyta</taxon>
        <taxon>Magnoliopsida</taxon>
        <taxon>Liliopsida</taxon>
        <taxon>Asparagales</taxon>
        <taxon>Orchidaceae</taxon>
        <taxon>Orchidoideae</taxon>
        <taxon>Orchideae</taxon>
        <taxon>Orchidinae</taxon>
        <taxon>Platanthera</taxon>
    </lineage>
</organism>
<dbReference type="Proteomes" id="UP001412067">
    <property type="component" value="Unassembled WGS sequence"/>
</dbReference>
<protein>
    <submittedName>
        <fullName evidence="1">Uncharacterized protein</fullName>
    </submittedName>
</protein>
<sequence length="164" mass="18324">MDRRGREESPSDTKLFQADECGARKHRYGYGYRVRYVSGTAVKERHTPLLKATYISRSIPPDFSSPVRDLLCDDVPAYCFSTQSTLAYAIDKATVRASIDSLLLLLLGSIHLTLSMTSVVPCRFQLRFCRRSFFLLASLSLPSADDKDSAASSSFSSSFVDVFR</sequence>
<accession>A0ABR2MMP2</accession>
<reference evidence="1 2" key="1">
    <citation type="journal article" date="2022" name="Nat. Plants">
        <title>Genomes of leafy and leafless Platanthera orchids illuminate the evolution of mycoheterotrophy.</title>
        <authorList>
            <person name="Li M.H."/>
            <person name="Liu K.W."/>
            <person name="Li Z."/>
            <person name="Lu H.C."/>
            <person name="Ye Q.L."/>
            <person name="Zhang D."/>
            <person name="Wang J.Y."/>
            <person name="Li Y.F."/>
            <person name="Zhong Z.M."/>
            <person name="Liu X."/>
            <person name="Yu X."/>
            <person name="Liu D.K."/>
            <person name="Tu X.D."/>
            <person name="Liu B."/>
            <person name="Hao Y."/>
            <person name="Liao X.Y."/>
            <person name="Jiang Y.T."/>
            <person name="Sun W.H."/>
            <person name="Chen J."/>
            <person name="Chen Y.Q."/>
            <person name="Ai Y."/>
            <person name="Zhai J.W."/>
            <person name="Wu S.S."/>
            <person name="Zhou Z."/>
            <person name="Hsiao Y.Y."/>
            <person name="Wu W.L."/>
            <person name="Chen Y.Y."/>
            <person name="Lin Y.F."/>
            <person name="Hsu J.L."/>
            <person name="Li C.Y."/>
            <person name="Wang Z.W."/>
            <person name="Zhao X."/>
            <person name="Zhong W.Y."/>
            <person name="Ma X.K."/>
            <person name="Ma L."/>
            <person name="Huang J."/>
            <person name="Chen G.Z."/>
            <person name="Huang M.Z."/>
            <person name="Huang L."/>
            <person name="Peng D.H."/>
            <person name="Luo Y.B."/>
            <person name="Zou S.Q."/>
            <person name="Chen S.P."/>
            <person name="Lan S."/>
            <person name="Tsai W.C."/>
            <person name="Van de Peer Y."/>
            <person name="Liu Z.J."/>
        </authorList>
    </citation>
    <scope>NUCLEOTIDE SEQUENCE [LARGE SCALE GENOMIC DNA]</scope>
    <source>
        <strain evidence="1">Lor288</strain>
    </source>
</reference>
<name>A0ABR2MMP2_9ASPA</name>
<comment type="caution">
    <text evidence="1">The sequence shown here is derived from an EMBL/GenBank/DDBJ whole genome shotgun (WGS) entry which is preliminary data.</text>
</comment>
<evidence type="ECO:0000313" key="2">
    <source>
        <dbReference type="Proteomes" id="UP001412067"/>
    </source>
</evidence>
<gene>
    <name evidence="1" type="ORF">KSP40_PGU000809</name>
</gene>
<dbReference type="EMBL" id="JBBWWR010000006">
    <property type="protein sequence ID" value="KAK8965447.1"/>
    <property type="molecule type" value="Genomic_DNA"/>
</dbReference>
<evidence type="ECO:0000313" key="1">
    <source>
        <dbReference type="EMBL" id="KAK8965447.1"/>
    </source>
</evidence>
<proteinExistence type="predicted"/>
<keyword evidence="2" id="KW-1185">Reference proteome</keyword>